<dbReference type="AlphaFoldDB" id="A0ABD3SGE4"/>
<comment type="caution">
    <text evidence="2">The sequence shown here is derived from an EMBL/GenBank/DDBJ whole genome shotgun (WGS) entry which is preliminary data.</text>
</comment>
<evidence type="ECO:0000256" key="1">
    <source>
        <dbReference type="SAM" id="SignalP"/>
    </source>
</evidence>
<dbReference type="Proteomes" id="UP001530377">
    <property type="component" value="Unassembled WGS sequence"/>
</dbReference>
<keyword evidence="1" id="KW-0732">Signal</keyword>
<dbReference type="EMBL" id="JALLPB020000036">
    <property type="protein sequence ID" value="KAL3823496.1"/>
    <property type="molecule type" value="Genomic_DNA"/>
</dbReference>
<accession>A0ABD3SGE4</accession>
<sequence length="205" mass="21271">MKSTRRRPTAPSSLVVVILSIVVVTSSRTMSSRGGHHACRAYTTSSGTPATTTRRAMISSAARVAMASTIVELSAPIGSLPSSSIVASASSSSSGGEEEEEVVVAGAVVDAASSRFCGEFADPINHPGGTRTISLVGGPDIVASVGDYRLAKPRHYVLPALILGDRAIIIDFGPKGGPRDFAGVLDPRDGSIRFPRDGNRWPRIG</sequence>
<organism evidence="2 3">
    <name type="scientific">Cyclostephanos tholiformis</name>
    <dbReference type="NCBI Taxonomy" id="382380"/>
    <lineage>
        <taxon>Eukaryota</taxon>
        <taxon>Sar</taxon>
        <taxon>Stramenopiles</taxon>
        <taxon>Ochrophyta</taxon>
        <taxon>Bacillariophyta</taxon>
        <taxon>Coscinodiscophyceae</taxon>
        <taxon>Thalassiosirophycidae</taxon>
        <taxon>Stephanodiscales</taxon>
        <taxon>Stephanodiscaceae</taxon>
        <taxon>Cyclostephanos</taxon>
    </lineage>
</organism>
<feature type="signal peptide" evidence="1">
    <location>
        <begin position="1"/>
        <end position="27"/>
    </location>
</feature>
<protein>
    <submittedName>
        <fullName evidence="2">Uncharacterized protein</fullName>
    </submittedName>
</protein>
<feature type="chain" id="PRO_5044747520" evidence="1">
    <location>
        <begin position="28"/>
        <end position="205"/>
    </location>
</feature>
<evidence type="ECO:0000313" key="3">
    <source>
        <dbReference type="Proteomes" id="UP001530377"/>
    </source>
</evidence>
<name>A0ABD3SGE4_9STRA</name>
<evidence type="ECO:0000313" key="2">
    <source>
        <dbReference type="EMBL" id="KAL3823496.1"/>
    </source>
</evidence>
<reference evidence="2 3" key="1">
    <citation type="submission" date="2024-10" db="EMBL/GenBank/DDBJ databases">
        <title>Updated reference genomes for cyclostephanoid diatoms.</title>
        <authorList>
            <person name="Roberts W.R."/>
            <person name="Alverson A.J."/>
        </authorList>
    </citation>
    <scope>NUCLEOTIDE SEQUENCE [LARGE SCALE GENOMIC DNA]</scope>
    <source>
        <strain evidence="2 3">AJA228-03</strain>
    </source>
</reference>
<proteinExistence type="predicted"/>
<gene>
    <name evidence="2" type="ORF">ACHAXA_010818</name>
</gene>
<keyword evidence="3" id="KW-1185">Reference proteome</keyword>